<dbReference type="InterPro" id="IPR001647">
    <property type="entry name" value="HTH_TetR"/>
</dbReference>
<accession>A0ABR7FHT4</accession>
<keyword evidence="3" id="KW-0804">Transcription</keyword>
<keyword evidence="2 4" id="KW-0238">DNA-binding</keyword>
<proteinExistence type="predicted"/>
<evidence type="ECO:0000313" key="6">
    <source>
        <dbReference type="EMBL" id="MBC5674433.1"/>
    </source>
</evidence>
<dbReference type="EMBL" id="JACOOU010000010">
    <property type="protein sequence ID" value="MBC5674433.1"/>
    <property type="molecule type" value="Genomic_DNA"/>
</dbReference>
<evidence type="ECO:0000256" key="2">
    <source>
        <dbReference type="ARBA" id="ARBA00023125"/>
    </source>
</evidence>
<protein>
    <submittedName>
        <fullName evidence="6">TetR/AcrR family transcriptional regulator</fullName>
    </submittedName>
</protein>
<dbReference type="Pfam" id="PF17922">
    <property type="entry name" value="TetR_C_17"/>
    <property type="match status" value="1"/>
</dbReference>
<evidence type="ECO:0000313" key="7">
    <source>
        <dbReference type="Proteomes" id="UP000654573"/>
    </source>
</evidence>
<evidence type="ECO:0000259" key="5">
    <source>
        <dbReference type="PROSITE" id="PS50977"/>
    </source>
</evidence>
<keyword evidence="7" id="KW-1185">Reference proteome</keyword>
<dbReference type="SUPFAM" id="SSF48498">
    <property type="entry name" value="Tetracyclin repressor-like, C-terminal domain"/>
    <property type="match status" value="1"/>
</dbReference>
<feature type="DNA-binding region" description="H-T-H motif" evidence="4">
    <location>
        <begin position="29"/>
        <end position="48"/>
    </location>
</feature>
<reference evidence="6 7" key="1">
    <citation type="submission" date="2020-08" db="EMBL/GenBank/DDBJ databases">
        <title>Genome public.</title>
        <authorList>
            <person name="Liu C."/>
            <person name="Sun Q."/>
        </authorList>
    </citation>
    <scope>NUCLEOTIDE SEQUENCE [LARGE SCALE GENOMIC DNA]</scope>
    <source>
        <strain evidence="6 7">NSJ-34</strain>
    </source>
</reference>
<dbReference type="SUPFAM" id="SSF46689">
    <property type="entry name" value="Homeodomain-like"/>
    <property type="match status" value="1"/>
</dbReference>
<keyword evidence="1" id="KW-0805">Transcription regulation</keyword>
<sequence length="197" mass="22811">MGTKGEKTKHFICEAAFRLFAEKGFKDVTMKDICEKTGLSRGGLYRHYDSTSQIFLELIHTLMADQQNEFEEKIKAKVPAREILLHVLDRYETEMLDREHSLSIAIYEFFSGPSVSKSSNSIQQQYEASKEMWTALIRYGIQTGEFSPVSPEAVYDLIVFSYQGVRMYSRLMEIEETIPKNITSQIKSLLLKEREKK</sequence>
<feature type="domain" description="HTH tetR-type" evidence="5">
    <location>
        <begin position="6"/>
        <end position="66"/>
    </location>
</feature>
<dbReference type="PRINTS" id="PR00455">
    <property type="entry name" value="HTHTETR"/>
</dbReference>
<dbReference type="Gene3D" id="1.10.10.60">
    <property type="entry name" value="Homeodomain-like"/>
    <property type="match status" value="1"/>
</dbReference>
<dbReference type="PROSITE" id="PS50977">
    <property type="entry name" value="HTH_TETR_2"/>
    <property type="match status" value="1"/>
</dbReference>
<dbReference type="Gene3D" id="1.10.357.10">
    <property type="entry name" value="Tetracycline Repressor, domain 2"/>
    <property type="match status" value="1"/>
</dbReference>
<dbReference type="PANTHER" id="PTHR47506">
    <property type="entry name" value="TRANSCRIPTIONAL REGULATORY PROTEIN"/>
    <property type="match status" value="1"/>
</dbReference>
<evidence type="ECO:0000256" key="4">
    <source>
        <dbReference type="PROSITE-ProRule" id="PRU00335"/>
    </source>
</evidence>
<gene>
    <name evidence="6" type="ORF">H8S76_19455</name>
</gene>
<dbReference type="PANTHER" id="PTHR47506:SF1">
    <property type="entry name" value="HTH-TYPE TRANSCRIPTIONAL REGULATOR YJDC"/>
    <property type="match status" value="1"/>
</dbReference>
<organism evidence="6 7">
    <name type="scientific">Blautia celeris</name>
    <dbReference type="NCBI Taxonomy" id="2763026"/>
    <lineage>
        <taxon>Bacteria</taxon>
        <taxon>Bacillati</taxon>
        <taxon>Bacillota</taxon>
        <taxon>Clostridia</taxon>
        <taxon>Lachnospirales</taxon>
        <taxon>Lachnospiraceae</taxon>
        <taxon>Blautia</taxon>
    </lineage>
</organism>
<comment type="caution">
    <text evidence="6">The sequence shown here is derived from an EMBL/GenBank/DDBJ whole genome shotgun (WGS) entry which is preliminary data.</text>
</comment>
<dbReference type="InterPro" id="IPR041612">
    <property type="entry name" value="YfiR_C"/>
</dbReference>
<dbReference type="InterPro" id="IPR009057">
    <property type="entry name" value="Homeodomain-like_sf"/>
</dbReference>
<name>A0ABR7FHT4_9FIRM</name>
<dbReference type="RefSeq" id="WP_103731762.1">
    <property type="nucleotide sequence ID" value="NZ_JACOOU010000010.1"/>
</dbReference>
<evidence type="ECO:0000256" key="3">
    <source>
        <dbReference type="ARBA" id="ARBA00023163"/>
    </source>
</evidence>
<dbReference type="Proteomes" id="UP000654573">
    <property type="component" value="Unassembled WGS sequence"/>
</dbReference>
<dbReference type="InterPro" id="IPR036271">
    <property type="entry name" value="Tet_transcr_reg_TetR-rel_C_sf"/>
</dbReference>
<evidence type="ECO:0000256" key="1">
    <source>
        <dbReference type="ARBA" id="ARBA00023015"/>
    </source>
</evidence>
<dbReference type="Pfam" id="PF00440">
    <property type="entry name" value="TetR_N"/>
    <property type="match status" value="1"/>
</dbReference>